<dbReference type="Gene3D" id="3.40.50.1000">
    <property type="entry name" value="HAD superfamily/HAD-like"/>
    <property type="match status" value="1"/>
</dbReference>
<comment type="caution">
    <text evidence="8">The sequence shown here is derived from an EMBL/GenBank/DDBJ whole genome shotgun (WGS) entry which is preliminary data.</text>
</comment>
<dbReference type="PROSITE" id="PS50969">
    <property type="entry name" value="FCP1"/>
    <property type="match status" value="1"/>
</dbReference>
<proteinExistence type="predicted"/>
<dbReference type="SUPFAM" id="SSF56784">
    <property type="entry name" value="HAD-like"/>
    <property type="match status" value="1"/>
</dbReference>
<dbReference type="InterPro" id="IPR039189">
    <property type="entry name" value="Fcp1"/>
</dbReference>
<gene>
    <name evidence="8" type="ORF">UJA718_LOCUS46725</name>
    <name evidence="9" type="ORF">UJA718_LOCUS48638</name>
</gene>
<evidence type="ECO:0000256" key="3">
    <source>
        <dbReference type="ARBA" id="ARBA00022801"/>
    </source>
</evidence>
<evidence type="ECO:0000256" key="1">
    <source>
        <dbReference type="ARBA" id="ARBA00004123"/>
    </source>
</evidence>
<sequence>DVIAYQLNAQSSQTFYTKLRPGVKEFLTNLLPYYQFHIVTFGERLYAHTMAK</sequence>
<dbReference type="AlphaFoldDB" id="A0A821WMT8"/>
<keyword evidence="4" id="KW-0539">Nucleus</keyword>
<evidence type="ECO:0000313" key="9">
    <source>
        <dbReference type="EMBL" id="CAF4968877.1"/>
    </source>
</evidence>
<evidence type="ECO:0000256" key="5">
    <source>
        <dbReference type="ARBA" id="ARBA00047761"/>
    </source>
</evidence>
<dbReference type="Pfam" id="PF03031">
    <property type="entry name" value="NIF"/>
    <property type="match status" value="1"/>
</dbReference>
<dbReference type="PANTHER" id="PTHR23081:SF36">
    <property type="entry name" value="RNA POLYMERASE II SUBUNIT A C-TERMINAL DOMAIN PHOSPHATASE"/>
    <property type="match status" value="1"/>
</dbReference>
<dbReference type="GO" id="GO:0008420">
    <property type="term" value="F:RNA polymerase II CTD heptapeptide repeat phosphatase activity"/>
    <property type="evidence" value="ECO:0007669"/>
    <property type="project" value="InterPro"/>
</dbReference>
<keyword evidence="10" id="KW-1185">Reference proteome</keyword>
<organism evidence="8 10">
    <name type="scientific">Rotaria socialis</name>
    <dbReference type="NCBI Taxonomy" id="392032"/>
    <lineage>
        <taxon>Eukaryota</taxon>
        <taxon>Metazoa</taxon>
        <taxon>Spiralia</taxon>
        <taxon>Gnathifera</taxon>
        <taxon>Rotifera</taxon>
        <taxon>Eurotatoria</taxon>
        <taxon>Bdelloidea</taxon>
        <taxon>Philodinida</taxon>
        <taxon>Philodinidae</taxon>
        <taxon>Rotaria</taxon>
    </lineage>
</organism>
<accession>A0A821WMT8</accession>
<dbReference type="EMBL" id="CAJOBP010098375">
    <property type="protein sequence ID" value="CAF4968877.1"/>
    <property type="molecule type" value="Genomic_DNA"/>
</dbReference>
<dbReference type="GO" id="GO:0005634">
    <property type="term" value="C:nucleus"/>
    <property type="evidence" value="ECO:0007669"/>
    <property type="project" value="UniProtKB-SubCell"/>
</dbReference>
<evidence type="ECO:0000313" key="8">
    <source>
        <dbReference type="EMBL" id="CAF4927859.1"/>
    </source>
</evidence>
<dbReference type="InterPro" id="IPR023214">
    <property type="entry name" value="HAD_sf"/>
</dbReference>
<dbReference type="InterPro" id="IPR036412">
    <property type="entry name" value="HAD-like_sf"/>
</dbReference>
<dbReference type="Proteomes" id="UP000663873">
    <property type="component" value="Unassembled WGS sequence"/>
</dbReference>
<evidence type="ECO:0000259" key="7">
    <source>
        <dbReference type="PROSITE" id="PS50969"/>
    </source>
</evidence>
<comment type="catalytic activity">
    <reaction evidence="6">
        <text>O-phospho-L-threonyl-[protein] + H2O = L-threonyl-[protein] + phosphate</text>
        <dbReference type="Rhea" id="RHEA:47004"/>
        <dbReference type="Rhea" id="RHEA-COMP:11060"/>
        <dbReference type="Rhea" id="RHEA-COMP:11605"/>
        <dbReference type="ChEBI" id="CHEBI:15377"/>
        <dbReference type="ChEBI" id="CHEBI:30013"/>
        <dbReference type="ChEBI" id="CHEBI:43474"/>
        <dbReference type="ChEBI" id="CHEBI:61977"/>
        <dbReference type="EC" id="3.1.3.16"/>
    </reaction>
</comment>
<dbReference type="PANTHER" id="PTHR23081">
    <property type="entry name" value="RNA POLYMERASE II CTD PHOSPHATASE"/>
    <property type="match status" value="1"/>
</dbReference>
<evidence type="ECO:0000313" key="10">
    <source>
        <dbReference type="Proteomes" id="UP000663873"/>
    </source>
</evidence>
<dbReference type="EMBL" id="CAJOBP010085139">
    <property type="protein sequence ID" value="CAF4927859.1"/>
    <property type="molecule type" value="Genomic_DNA"/>
</dbReference>
<comment type="subcellular location">
    <subcellularLocation>
        <location evidence="1">Nucleus</location>
    </subcellularLocation>
</comment>
<evidence type="ECO:0000256" key="4">
    <source>
        <dbReference type="ARBA" id="ARBA00023242"/>
    </source>
</evidence>
<keyword evidence="3" id="KW-0378">Hydrolase</keyword>
<dbReference type="EC" id="3.1.3.16" evidence="2"/>
<dbReference type="InterPro" id="IPR004274">
    <property type="entry name" value="FCP1_dom"/>
</dbReference>
<comment type="catalytic activity">
    <reaction evidence="5">
        <text>O-phospho-L-seryl-[protein] + H2O = L-seryl-[protein] + phosphate</text>
        <dbReference type="Rhea" id="RHEA:20629"/>
        <dbReference type="Rhea" id="RHEA-COMP:9863"/>
        <dbReference type="Rhea" id="RHEA-COMP:11604"/>
        <dbReference type="ChEBI" id="CHEBI:15377"/>
        <dbReference type="ChEBI" id="CHEBI:29999"/>
        <dbReference type="ChEBI" id="CHEBI:43474"/>
        <dbReference type="ChEBI" id="CHEBI:83421"/>
        <dbReference type="EC" id="3.1.3.16"/>
    </reaction>
</comment>
<feature type="non-terminal residue" evidence="8">
    <location>
        <position position="52"/>
    </location>
</feature>
<protein>
    <recommendedName>
        <fullName evidence="2">protein-serine/threonine phosphatase</fullName>
        <ecNumber evidence="2">3.1.3.16</ecNumber>
    </recommendedName>
</protein>
<feature type="domain" description="FCP1 homology" evidence="7">
    <location>
        <begin position="1"/>
        <end position="52"/>
    </location>
</feature>
<evidence type="ECO:0000256" key="6">
    <source>
        <dbReference type="ARBA" id="ARBA00048336"/>
    </source>
</evidence>
<evidence type="ECO:0000256" key="2">
    <source>
        <dbReference type="ARBA" id="ARBA00013081"/>
    </source>
</evidence>
<name>A0A821WMT8_9BILA</name>
<feature type="non-terminal residue" evidence="8">
    <location>
        <position position="1"/>
    </location>
</feature>
<reference evidence="8" key="1">
    <citation type="submission" date="2021-02" db="EMBL/GenBank/DDBJ databases">
        <authorList>
            <person name="Nowell W R."/>
        </authorList>
    </citation>
    <scope>NUCLEOTIDE SEQUENCE</scope>
</reference>